<protein>
    <submittedName>
        <fullName evidence="2">1602_t:CDS:1</fullName>
    </submittedName>
</protein>
<dbReference type="Proteomes" id="UP000789396">
    <property type="component" value="Unassembled WGS sequence"/>
</dbReference>
<gene>
    <name evidence="2" type="ORF">RFULGI_LOCUS11294</name>
</gene>
<dbReference type="EMBL" id="CAJVPZ010024216">
    <property type="protein sequence ID" value="CAG8718425.1"/>
    <property type="molecule type" value="Genomic_DNA"/>
</dbReference>
<comment type="caution">
    <text evidence="2">The sequence shown here is derived from an EMBL/GenBank/DDBJ whole genome shotgun (WGS) entry which is preliminary data.</text>
</comment>
<dbReference type="AlphaFoldDB" id="A0A9N9NAY5"/>
<feature type="compositionally biased region" description="Basic and acidic residues" evidence="1">
    <location>
        <begin position="84"/>
        <end position="96"/>
    </location>
</feature>
<organism evidence="2 3">
    <name type="scientific">Racocetra fulgida</name>
    <dbReference type="NCBI Taxonomy" id="60492"/>
    <lineage>
        <taxon>Eukaryota</taxon>
        <taxon>Fungi</taxon>
        <taxon>Fungi incertae sedis</taxon>
        <taxon>Mucoromycota</taxon>
        <taxon>Glomeromycotina</taxon>
        <taxon>Glomeromycetes</taxon>
        <taxon>Diversisporales</taxon>
        <taxon>Gigasporaceae</taxon>
        <taxon>Racocetra</taxon>
    </lineage>
</organism>
<feature type="compositionally biased region" description="Polar residues" evidence="1">
    <location>
        <begin position="133"/>
        <end position="146"/>
    </location>
</feature>
<sequence length="285" mass="31222">FECNPVSKVSYGKSCQTKRWQKPAAVNTNALSSKGKSQEPLVSFNIKKSENYLSVQKSQKSHAKKDLIRKSLVKSAKVMTNCNEDHTENGEIKNDNFKSNLSNSTSNDDNISMCSKSQNDKVDIIHSYNNSLNSEKTTNANATKKPNQSSNVKKINNNSVKYSNASKCNACNLKKIGNNSVNNSNNVESAMKASCNFNQMNSSKKFDIKQKPMVKIDKVCAILKKPSSSSLSTKIDSQSRKTSETTTKNSSTVIKQSISVNVSNTPIALPLPTPPLSPSKKVNSN</sequence>
<accession>A0A9N9NAY5</accession>
<evidence type="ECO:0000256" key="1">
    <source>
        <dbReference type="SAM" id="MobiDB-lite"/>
    </source>
</evidence>
<name>A0A9N9NAY5_9GLOM</name>
<feature type="compositionally biased region" description="Polar residues" evidence="1">
    <location>
        <begin position="253"/>
        <end position="266"/>
    </location>
</feature>
<feature type="non-terminal residue" evidence="2">
    <location>
        <position position="1"/>
    </location>
</feature>
<evidence type="ECO:0000313" key="3">
    <source>
        <dbReference type="Proteomes" id="UP000789396"/>
    </source>
</evidence>
<feature type="region of interest" description="Disordered" evidence="1">
    <location>
        <begin position="230"/>
        <end position="285"/>
    </location>
</feature>
<keyword evidence="3" id="KW-1185">Reference proteome</keyword>
<reference evidence="2" key="1">
    <citation type="submission" date="2021-06" db="EMBL/GenBank/DDBJ databases">
        <authorList>
            <person name="Kallberg Y."/>
            <person name="Tangrot J."/>
            <person name="Rosling A."/>
        </authorList>
    </citation>
    <scope>NUCLEOTIDE SEQUENCE</scope>
    <source>
        <strain evidence="2">IN212</strain>
    </source>
</reference>
<evidence type="ECO:0000313" key="2">
    <source>
        <dbReference type="EMBL" id="CAG8718425.1"/>
    </source>
</evidence>
<feature type="compositionally biased region" description="Low complexity" evidence="1">
    <location>
        <begin position="99"/>
        <end position="110"/>
    </location>
</feature>
<feature type="region of interest" description="Disordered" evidence="1">
    <location>
        <begin position="84"/>
        <end position="110"/>
    </location>
</feature>
<feature type="compositionally biased region" description="Low complexity" evidence="1">
    <location>
        <begin position="147"/>
        <end position="157"/>
    </location>
</feature>
<feature type="non-terminal residue" evidence="2">
    <location>
        <position position="285"/>
    </location>
</feature>
<proteinExistence type="predicted"/>
<feature type="region of interest" description="Disordered" evidence="1">
    <location>
        <begin position="133"/>
        <end position="157"/>
    </location>
</feature>
<dbReference type="OrthoDB" id="2441214at2759"/>